<dbReference type="PANTHER" id="PTHR22840">
    <property type="entry name" value="WD REPEAT-CONTAINING PROTEIN 36"/>
    <property type="match status" value="1"/>
</dbReference>
<feature type="domain" description="WDR36/Utp21 N-terminal" evidence="6">
    <location>
        <begin position="8"/>
        <end position="277"/>
    </location>
</feature>
<dbReference type="GO" id="GO:0032040">
    <property type="term" value="C:small-subunit processome"/>
    <property type="evidence" value="ECO:0007669"/>
    <property type="project" value="InterPro"/>
</dbReference>
<dbReference type="Gene3D" id="2.130.10.10">
    <property type="entry name" value="YVTN repeat-like/Quinoprotein amine dehydrogenase"/>
    <property type="match status" value="2"/>
</dbReference>
<evidence type="ECO:0000259" key="5">
    <source>
        <dbReference type="Pfam" id="PF04192"/>
    </source>
</evidence>
<evidence type="ECO:0000256" key="2">
    <source>
        <dbReference type="ARBA" id="ARBA00022737"/>
    </source>
</evidence>
<dbReference type="PANTHER" id="PTHR22840:SF12">
    <property type="entry name" value="WD REPEAT-CONTAINING PROTEIN 36"/>
    <property type="match status" value="1"/>
</dbReference>
<evidence type="ECO:0008006" key="9">
    <source>
        <dbReference type="Google" id="ProtNLM"/>
    </source>
</evidence>
<keyword evidence="1 3" id="KW-0853">WD repeat</keyword>
<evidence type="ECO:0000256" key="3">
    <source>
        <dbReference type="PROSITE-ProRule" id="PRU00221"/>
    </source>
</evidence>
<feature type="domain" description="WDR36/Utp21 C-terminal" evidence="5">
    <location>
        <begin position="729"/>
        <end position="979"/>
    </location>
</feature>
<evidence type="ECO:0000256" key="1">
    <source>
        <dbReference type="ARBA" id="ARBA00022574"/>
    </source>
</evidence>
<organism evidence="7 8">
    <name type="scientific">Phytophthora nicotianae P1976</name>
    <dbReference type="NCBI Taxonomy" id="1317066"/>
    <lineage>
        <taxon>Eukaryota</taxon>
        <taxon>Sar</taxon>
        <taxon>Stramenopiles</taxon>
        <taxon>Oomycota</taxon>
        <taxon>Peronosporomycetes</taxon>
        <taxon>Peronosporales</taxon>
        <taxon>Peronosporaceae</taxon>
        <taxon>Phytophthora</taxon>
    </lineage>
</organism>
<proteinExistence type="predicted"/>
<evidence type="ECO:0000259" key="6">
    <source>
        <dbReference type="Pfam" id="PF25171"/>
    </source>
</evidence>
<feature type="compositionally biased region" description="Basic and acidic residues" evidence="4">
    <location>
        <begin position="792"/>
        <end position="804"/>
    </location>
</feature>
<evidence type="ECO:0000256" key="4">
    <source>
        <dbReference type="SAM" id="MobiDB-lite"/>
    </source>
</evidence>
<dbReference type="InterPro" id="IPR015943">
    <property type="entry name" value="WD40/YVTN_repeat-like_dom_sf"/>
</dbReference>
<feature type="repeat" description="WD" evidence="3">
    <location>
        <begin position="503"/>
        <end position="544"/>
    </location>
</feature>
<feature type="region of interest" description="Disordered" evidence="4">
    <location>
        <begin position="792"/>
        <end position="833"/>
    </location>
</feature>
<dbReference type="InterPro" id="IPR007319">
    <property type="entry name" value="WDR36/Utp21_C"/>
</dbReference>
<keyword evidence="2" id="KW-0677">Repeat</keyword>
<feature type="repeat" description="WD" evidence="3">
    <location>
        <begin position="243"/>
        <end position="274"/>
    </location>
</feature>
<dbReference type="SMART" id="SM00320">
    <property type="entry name" value="WD40"/>
    <property type="match status" value="11"/>
</dbReference>
<dbReference type="EMBL" id="ANJA01004070">
    <property type="protein sequence ID" value="ETO59646.1"/>
    <property type="molecule type" value="Genomic_DNA"/>
</dbReference>
<dbReference type="FunFam" id="2.130.10.10:FF:000109">
    <property type="entry name" value="WD repeat domain 36"/>
    <property type="match status" value="1"/>
</dbReference>
<dbReference type="InterPro" id="IPR059157">
    <property type="entry name" value="WDR36-Utp21_N"/>
</dbReference>
<dbReference type="InterPro" id="IPR011047">
    <property type="entry name" value="Quinoprotein_ADH-like_sf"/>
</dbReference>
<dbReference type="InterPro" id="IPR019775">
    <property type="entry name" value="WD40_repeat_CS"/>
</dbReference>
<feature type="repeat" description="WD" evidence="3">
    <location>
        <begin position="586"/>
        <end position="627"/>
    </location>
</feature>
<dbReference type="SUPFAM" id="SSF50998">
    <property type="entry name" value="Quinoprotein alcohol dehydrogenase-like"/>
    <property type="match status" value="1"/>
</dbReference>
<dbReference type="PROSITE" id="PS00678">
    <property type="entry name" value="WD_REPEATS_1"/>
    <property type="match status" value="1"/>
</dbReference>
<gene>
    <name evidence="7" type="ORF">F444_22044</name>
</gene>
<protein>
    <recommendedName>
        <fullName evidence="9">Small-subunit processome Utp21 domain-containing protein</fullName>
    </recommendedName>
</protein>
<evidence type="ECO:0000313" key="7">
    <source>
        <dbReference type="EMBL" id="ETO59646.1"/>
    </source>
</evidence>
<dbReference type="Pfam" id="PF04192">
    <property type="entry name" value="Utp21"/>
    <property type="match status" value="1"/>
</dbReference>
<dbReference type="Pfam" id="PF25171">
    <property type="entry name" value="Beta-prop_WDR36-Utp21_1st"/>
    <property type="match status" value="1"/>
</dbReference>
<comment type="caution">
    <text evidence="7">The sequence shown here is derived from an EMBL/GenBank/DDBJ whole genome shotgun (WGS) entry which is preliminary data.</text>
</comment>
<dbReference type="Pfam" id="PF25168">
    <property type="entry name" value="Beta-prop_WDR36-Utp21_2nd"/>
    <property type="match status" value="1"/>
</dbReference>
<dbReference type="InterPro" id="IPR001680">
    <property type="entry name" value="WD40_rpt"/>
</dbReference>
<name>A0A080YZ35_PHYNI</name>
<reference evidence="7 8" key="1">
    <citation type="submission" date="2013-11" db="EMBL/GenBank/DDBJ databases">
        <title>The Genome Sequence of Phytophthora parasitica P1976.</title>
        <authorList>
            <consortium name="The Broad Institute Genomics Platform"/>
            <person name="Russ C."/>
            <person name="Tyler B."/>
            <person name="Panabieres F."/>
            <person name="Shan W."/>
            <person name="Tripathy S."/>
            <person name="Grunwald N."/>
            <person name="Machado M."/>
            <person name="Johnson C.S."/>
            <person name="Walker B."/>
            <person name="Young S."/>
            <person name="Zeng Q."/>
            <person name="Gargeya S."/>
            <person name="Fitzgerald M."/>
            <person name="Haas B."/>
            <person name="Abouelleil A."/>
            <person name="Allen A.W."/>
            <person name="Alvarado L."/>
            <person name="Arachchi H.M."/>
            <person name="Berlin A.M."/>
            <person name="Chapman S.B."/>
            <person name="Gainer-Dewar J."/>
            <person name="Goldberg J."/>
            <person name="Griggs A."/>
            <person name="Gujja S."/>
            <person name="Hansen M."/>
            <person name="Howarth C."/>
            <person name="Imamovic A."/>
            <person name="Ireland A."/>
            <person name="Larimer J."/>
            <person name="McCowan C."/>
            <person name="Murphy C."/>
            <person name="Pearson M."/>
            <person name="Poon T.W."/>
            <person name="Priest M."/>
            <person name="Roberts A."/>
            <person name="Saif S."/>
            <person name="Shea T."/>
            <person name="Sisk P."/>
            <person name="Sykes S."/>
            <person name="Wortman J."/>
            <person name="Nusbaum C."/>
            <person name="Birren B."/>
        </authorList>
    </citation>
    <scope>NUCLEOTIDE SEQUENCE [LARGE SCALE GENOMIC DNA]</scope>
    <source>
        <strain evidence="7 8">P1976</strain>
    </source>
</reference>
<dbReference type="PROSITE" id="PS50294">
    <property type="entry name" value="WD_REPEATS_REGION"/>
    <property type="match status" value="2"/>
</dbReference>
<dbReference type="GO" id="GO:0006364">
    <property type="term" value="P:rRNA processing"/>
    <property type="evidence" value="ECO:0007669"/>
    <property type="project" value="InterPro"/>
</dbReference>
<sequence length="983" mass="109483">MGKASFATASLGKSFVVYNCDKLTPVLVSPQLPKRIAALAVQPKKHLTFTACGRQIIVWKRVQRVKTLLGHKGTIKQMMAVGNVLFALDDERDIKIWDLDTMELVDTLSFPVGFTPTVMLHPDTYLNKVLVGSERGALQLWNIRKMKCIYEFKGWGSAVTALEQSPAVDVVSIGLADGRLMVHHLQLDERVLDFKQDQQSGITSMSFRTDTGASTTPLVVSGSRSGDIAVWNLQTKRLESVIAGAHDGAVVSLQFLANEPLLLSSGTDNSIKMWIFDHLNGGTARLLKSREGHRAPPTRIRYYGNNTLATMADGADGTCCQILSAGQDRAFRVFHTAREQQSRELSQGPVLKKARSLNVRVEDLKLPPIVQFASMETRARDWANVITCHENEIAAYVWRFEHRAIGKKVLRQFDPTNRVPSGSAEDLRRKKTQAISVAISSCGNYAFVGSLGGSIFRYNMQSGEKRGSYPVAATPKEKIIRSLVLPGTDLSALQDDEADKTAADVHNGPVSAVAVDALNETLVSAGIDGKLKFWGFKKHELRYEIDVGSPISQMELHRDSNLLCVACDDQVLRLYDVTTHQLVRRFAGHSHRVTDMTFSSDARWLFSSSADASLRVWDIPTGKCVDWMRFQKPVTGLAVSPTGEFLATTHVSHVGIFLWANRSFFTEVFLDSEPTEPILMDMPVSLNEVDNSDQLGFGTERNPQLSVSSVVEQRPGSVKVEGEESSEPLDTSLITLSTAPRAFWQSLFNLELIKKRNKPIEPPKAPEQAPFFLQTARKDDVHPTFVPVAPEAKKETEKDEKDLAMDGWGVGDDDEAWGDDDGEEPEDEVATPSSRIVKTEGMVTTRCKLATLLAKAVQEEEDEDHTVSRFNEVAKYMQSLSASAVDVEMSTLCMGDFDEEGKKLLSWFLDFLREEMQTRRDFQVLQAYLNRFLKLHEELLVADPALLAQVDELGAVQQQQWQHLQKLLHNNLCLVQYLSKIQM</sequence>
<dbReference type="AlphaFoldDB" id="A0A080YZ35"/>
<feature type="compositionally biased region" description="Acidic residues" evidence="4">
    <location>
        <begin position="811"/>
        <end position="829"/>
    </location>
</feature>
<accession>A0A080YZ35</accession>
<dbReference type="SUPFAM" id="SSF50978">
    <property type="entry name" value="WD40 repeat-like"/>
    <property type="match status" value="1"/>
</dbReference>
<evidence type="ECO:0000313" key="8">
    <source>
        <dbReference type="Proteomes" id="UP000028582"/>
    </source>
</evidence>
<dbReference type="Proteomes" id="UP000028582">
    <property type="component" value="Unassembled WGS sequence"/>
</dbReference>
<dbReference type="PROSITE" id="PS50082">
    <property type="entry name" value="WD_REPEATS_2"/>
    <property type="match status" value="3"/>
</dbReference>
<dbReference type="GO" id="GO:0034388">
    <property type="term" value="C:Pwp2p-containing subcomplex of 90S preribosome"/>
    <property type="evidence" value="ECO:0007669"/>
    <property type="project" value="TreeGrafter"/>
</dbReference>
<dbReference type="InterPro" id="IPR036322">
    <property type="entry name" value="WD40_repeat_dom_sf"/>
</dbReference>